<keyword evidence="6" id="KW-0963">Cytoplasm</keyword>
<dbReference type="InterPro" id="IPR016050">
    <property type="entry name" value="Proteasome_bsu_CS"/>
</dbReference>
<dbReference type="SUPFAM" id="SSF56235">
    <property type="entry name" value="N-terminal nucleophile aminohydrolases (Ntn hydrolases)"/>
    <property type="match status" value="1"/>
</dbReference>
<evidence type="ECO:0000259" key="13">
    <source>
        <dbReference type="Pfam" id="PF00892"/>
    </source>
</evidence>
<dbReference type="AlphaFoldDB" id="A0AAW1NQX8"/>
<feature type="transmembrane region" description="Helical" evidence="12">
    <location>
        <begin position="76"/>
        <end position="96"/>
    </location>
</feature>
<dbReference type="Pfam" id="PF00892">
    <property type="entry name" value="EamA"/>
    <property type="match status" value="1"/>
</dbReference>
<evidence type="ECO:0000256" key="3">
    <source>
        <dbReference type="ARBA" id="ARBA00004123"/>
    </source>
</evidence>
<proteinExistence type="inferred from homology"/>
<comment type="similarity">
    <text evidence="4">Belongs to the drug/metabolite transporter (DMT) superfamily. Plant drug/metabolite exporter (P-DME) (TC 2.A.7.4) family.</text>
</comment>
<dbReference type="GO" id="GO:0005634">
    <property type="term" value="C:nucleus"/>
    <property type="evidence" value="ECO:0007669"/>
    <property type="project" value="UniProtKB-SubCell"/>
</dbReference>
<organism evidence="14 15">
    <name type="scientific">Symbiochloris irregularis</name>
    <dbReference type="NCBI Taxonomy" id="706552"/>
    <lineage>
        <taxon>Eukaryota</taxon>
        <taxon>Viridiplantae</taxon>
        <taxon>Chlorophyta</taxon>
        <taxon>core chlorophytes</taxon>
        <taxon>Trebouxiophyceae</taxon>
        <taxon>Trebouxiales</taxon>
        <taxon>Trebouxiaceae</taxon>
        <taxon>Symbiochloris</taxon>
    </lineage>
</organism>
<evidence type="ECO:0000256" key="5">
    <source>
        <dbReference type="ARBA" id="ARBA00012039"/>
    </source>
</evidence>
<evidence type="ECO:0000256" key="1">
    <source>
        <dbReference type="ARBA" id="ARBA00001198"/>
    </source>
</evidence>
<evidence type="ECO:0000313" key="15">
    <source>
        <dbReference type="Proteomes" id="UP001465755"/>
    </source>
</evidence>
<feature type="domain" description="EamA" evidence="13">
    <location>
        <begin position="20"/>
        <end position="92"/>
    </location>
</feature>
<dbReference type="InterPro" id="IPR023333">
    <property type="entry name" value="Proteasome_suB-type"/>
</dbReference>
<comment type="subcellular location">
    <subcellularLocation>
        <location evidence="3">Nucleus</location>
    </subcellularLocation>
</comment>
<sequence>MPYRRSVPVIYTKVPPFGNKRGFLALRGVCSFLSVSALYWSVNLLPLSDALILQFLSPPMVAAASPLLLKETPPRSVYFAIPICLVAVILIAQPAVLFGSDVDEPSKVSALGISLGIFQAVAASANKLVTRYLKKEDTHVNLLYLGVLSTVGALVMCLIIPNSFHPVSSWGLAGLLLANALCAYLTQLTITSGLKRVPATLGTATSYLTVVWGMGLGYFVFHEECAVDTGTTIIAVSYKGGVVIGADSRVSTGTYVSNRASDKLTPLNDSVWLLRSGSAADTQLVADYVRHFTNQLAMELTEEPSVKSVASLVKQLNYNNKSMLQGAMIVAGWDKHGGGQVWGCPISGTLVQEQWAIDGSGSTYIWGLLDSEYRDGMSREEAERLVIDAIALAMARDGSSGGMARLVTINQEGCSRRVVKGDQIPLYWNELEPSNGHGMVIV</sequence>
<evidence type="ECO:0000256" key="8">
    <source>
        <dbReference type="ARBA" id="ARBA00022698"/>
    </source>
</evidence>
<dbReference type="GO" id="GO:0016020">
    <property type="term" value="C:membrane"/>
    <property type="evidence" value="ECO:0007669"/>
    <property type="project" value="InterPro"/>
</dbReference>
<evidence type="ECO:0000256" key="7">
    <source>
        <dbReference type="ARBA" id="ARBA00022670"/>
    </source>
</evidence>
<accession>A0AAW1NQX8</accession>
<dbReference type="EC" id="3.4.25.1" evidence="5"/>
<dbReference type="PROSITE" id="PS51476">
    <property type="entry name" value="PROTEASOME_BETA_2"/>
    <property type="match status" value="1"/>
</dbReference>
<dbReference type="InterPro" id="IPR029055">
    <property type="entry name" value="Ntn_hydrolases_N"/>
</dbReference>
<dbReference type="Pfam" id="PF00227">
    <property type="entry name" value="Proteasome"/>
    <property type="match status" value="1"/>
</dbReference>
<comment type="function">
    <text evidence="2">The proteasome is a multicatalytic proteinase complex which is characterized by its ability to cleave peptides with Arg, Phe, Tyr, Leu, and Glu adjacent to the leaving group at neutral or slightly basic pH. The proteasome has an ATP-dependent proteolytic activity.</text>
</comment>
<dbReference type="InterPro" id="IPR037185">
    <property type="entry name" value="EmrE-like"/>
</dbReference>
<dbReference type="InterPro" id="IPR000243">
    <property type="entry name" value="Pept_T1A_subB"/>
</dbReference>
<dbReference type="CDD" id="cd03762">
    <property type="entry name" value="proteasome_beta_type_6"/>
    <property type="match status" value="1"/>
</dbReference>
<feature type="transmembrane region" description="Helical" evidence="12">
    <location>
        <begin position="167"/>
        <end position="185"/>
    </location>
</feature>
<feature type="transmembrane region" description="Helical" evidence="12">
    <location>
        <begin position="108"/>
        <end position="129"/>
    </location>
</feature>
<keyword evidence="9" id="KW-0378">Hydrolase</keyword>
<feature type="transmembrane region" description="Helical" evidence="12">
    <location>
        <begin position="52"/>
        <end position="69"/>
    </location>
</feature>
<feature type="transmembrane region" description="Helical" evidence="12">
    <location>
        <begin position="21"/>
        <end position="40"/>
    </location>
</feature>
<dbReference type="GO" id="GO:0019774">
    <property type="term" value="C:proteasome core complex, beta-subunit complex"/>
    <property type="evidence" value="ECO:0007669"/>
    <property type="project" value="UniProtKB-ARBA"/>
</dbReference>
<comment type="caution">
    <text evidence="14">The sequence shown here is derived from an EMBL/GenBank/DDBJ whole genome shotgun (WGS) entry which is preliminary data.</text>
</comment>
<keyword evidence="15" id="KW-1185">Reference proteome</keyword>
<keyword evidence="12" id="KW-0812">Transmembrane</keyword>
<dbReference type="PRINTS" id="PR00141">
    <property type="entry name" value="PROTEASOME"/>
</dbReference>
<dbReference type="GO" id="GO:0005737">
    <property type="term" value="C:cytoplasm"/>
    <property type="evidence" value="ECO:0007669"/>
    <property type="project" value="TreeGrafter"/>
</dbReference>
<dbReference type="SUPFAM" id="SSF103481">
    <property type="entry name" value="Multidrug resistance efflux transporter EmrE"/>
    <property type="match status" value="2"/>
</dbReference>
<evidence type="ECO:0000313" key="14">
    <source>
        <dbReference type="EMBL" id="KAK9791867.1"/>
    </source>
</evidence>
<keyword evidence="12" id="KW-0472">Membrane</keyword>
<evidence type="ECO:0000256" key="11">
    <source>
        <dbReference type="PIRSR" id="PIRSR600243-1"/>
    </source>
</evidence>
<feature type="active site" description="Nucleophile" evidence="11">
    <location>
        <position position="231"/>
    </location>
</feature>
<dbReference type="GO" id="GO:0051603">
    <property type="term" value="P:proteolysis involved in protein catabolic process"/>
    <property type="evidence" value="ECO:0007669"/>
    <property type="project" value="InterPro"/>
</dbReference>
<feature type="transmembrane region" description="Helical" evidence="12">
    <location>
        <begin position="141"/>
        <end position="161"/>
    </location>
</feature>
<dbReference type="PANTHER" id="PTHR32194:SF0">
    <property type="entry name" value="ATP-DEPENDENT PROTEASE SUBUNIT HSLV"/>
    <property type="match status" value="1"/>
</dbReference>
<dbReference type="Proteomes" id="UP001465755">
    <property type="component" value="Unassembled WGS sequence"/>
</dbReference>
<dbReference type="PANTHER" id="PTHR32194">
    <property type="entry name" value="METALLOPROTEASE TLDD"/>
    <property type="match status" value="1"/>
</dbReference>
<reference evidence="14 15" key="1">
    <citation type="journal article" date="2024" name="Nat. Commun.">
        <title>Phylogenomics reveals the evolutionary origins of lichenization in chlorophyte algae.</title>
        <authorList>
            <person name="Puginier C."/>
            <person name="Libourel C."/>
            <person name="Otte J."/>
            <person name="Skaloud P."/>
            <person name="Haon M."/>
            <person name="Grisel S."/>
            <person name="Petersen M."/>
            <person name="Berrin J.G."/>
            <person name="Delaux P.M."/>
            <person name="Dal Grande F."/>
            <person name="Keller J."/>
        </authorList>
    </citation>
    <scope>NUCLEOTIDE SEQUENCE [LARGE SCALE GENOMIC DNA]</scope>
    <source>
        <strain evidence="14 15">SAG 2036</strain>
    </source>
</reference>
<keyword evidence="7" id="KW-0645">Protease</keyword>
<feature type="transmembrane region" description="Helical" evidence="12">
    <location>
        <begin position="197"/>
        <end position="221"/>
    </location>
</feature>
<evidence type="ECO:0000256" key="2">
    <source>
        <dbReference type="ARBA" id="ARBA00002000"/>
    </source>
</evidence>
<evidence type="ECO:0000256" key="9">
    <source>
        <dbReference type="ARBA" id="ARBA00022801"/>
    </source>
</evidence>
<evidence type="ECO:0000256" key="4">
    <source>
        <dbReference type="ARBA" id="ARBA00007635"/>
    </source>
</evidence>
<dbReference type="InterPro" id="IPR001353">
    <property type="entry name" value="Proteasome_sua/b"/>
</dbReference>
<name>A0AAW1NQX8_9CHLO</name>
<keyword evidence="10" id="KW-0647">Proteasome</keyword>
<evidence type="ECO:0000256" key="12">
    <source>
        <dbReference type="SAM" id="Phobius"/>
    </source>
</evidence>
<keyword evidence="12" id="KW-1133">Transmembrane helix</keyword>
<keyword evidence="8" id="KW-0888">Threonine protease</keyword>
<evidence type="ECO:0000256" key="10">
    <source>
        <dbReference type="ARBA" id="ARBA00022942"/>
    </source>
</evidence>
<evidence type="ECO:0000256" key="6">
    <source>
        <dbReference type="ARBA" id="ARBA00022490"/>
    </source>
</evidence>
<comment type="catalytic activity">
    <reaction evidence="1">
        <text>Cleavage of peptide bonds with very broad specificity.</text>
        <dbReference type="EC" id="3.4.25.1"/>
    </reaction>
</comment>
<protein>
    <recommendedName>
        <fullName evidence="5">proteasome endopeptidase complex</fullName>
        <ecNumber evidence="5">3.4.25.1</ecNumber>
    </recommendedName>
</protein>
<dbReference type="EMBL" id="JALJOQ010000170">
    <property type="protein sequence ID" value="KAK9791867.1"/>
    <property type="molecule type" value="Genomic_DNA"/>
</dbReference>
<dbReference type="GO" id="GO:0004298">
    <property type="term" value="F:threonine-type endopeptidase activity"/>
    <property type="evidence" value="ECO:0007669"/>
    <property type="project" value="UniProtKB-KW"/>
</dbReference>
<dbReference type="Gene3D" id="3.60.20.10">
    <property type="entry name" value="Glutamine Phosphoribosylpyrophosphate, subunit 1, domain 1"/>
    <property type="match status" value="1"/>
</dbReference>
<dbReference type="PROSITE" id="PS00854">
    <property type="entry name" value="PROTEASOME_BETA_1"/>
    <property type="match status" value="1"/>
</dbReference>
<dbReference type="InterPro" id="IPR000620">
    <property type="entry name" value="EamA_dom"/>
</dbReference>
<gene>
    <name evidence="14" type="ORF">WJX73_010233</name>
</gene>